<evidence type="ECO:0000313" key="3">
    <source>
        <dbReference type="Proteomes" id="UP000735302"/>
    </source>
</evidence>
<evidence type="ECO:0000259" key="1">
    <source>
        <dbReference type="Pfam" id="PF01661"/>
    </source>
</evidence>
<organism evidence="2 3">
    <name type="scientific">Plakobranchus ocellatus</name>
    <dbReference type="NCBI Taxonomy" id="259542"/>
    <lineage>
        <taxon>Eukaryota</taxon>
        <taxon>Metazoa</taxon>
        <taxon>Spiralia</taxon>
        <taxon>Lophotrochozoa</taxon>
        <taxon>Mollusca</taxon>
        <taxon>Gastropoda</taxon>
        <taxon>Heterobranchia</taxon>
        <taxon>Euthyneura</taxon>
        <taxon>Panpulmonata</taxon>
        <taxon>Sacoglossa</taxon>
        <taxon>Placobranchoidea</taxon>
        <taxon>Plakobranchidae</taxon>
        <taxon>Plakobranchus</taxon>
    </lineage>
</organism>
<protein>
    <submittedName>
        <fullName evidence="2">Poly [ADP-ribose] polymerase</fullName>
    </submittedName>
</protein>
<reference evidence="2 3" key="1">
    <citation type="journal article" date="2021" name="Elife">
        <title>Chloroplast acquisition without the gene transfer in kleptoplastic sea slugs, Plakobranchus ocellatus.</title>
        <authorList>
            <person name="Maeda T."/>
            <person name="Takahashi S."/>
            <person name="Yoshida T."/>
            <person name="Shimamura S."/>
            <person name="Takaki Y."/>
            <person name="Nagai Y."/>
            <person name="Toyoda A."/>
            <person name="Suzuki Y."/>
            <person name="Arimoto A."/>
            <person name="Ishii H."/>
            <person name="Satoh N."/>
            <person name="Nishiyama T."/>
            <person name="Hasebe M."/>
            <person name="Maruyama T."/>
            <person name="Minagawa J."/>
            <person name="Obokata J."/>
            <person name="Shigenobu S."/>
        </authorList>
    </citation>
    <scope>NUCLEOTIDE SEQUENCE [LARGE SCALE GENOMIC DNA]</scope>
</reference>
<dbReference type="InterPro" id="IPR002589">
    <property type="entry name" value="Macro_dom"/>
</dbReference>
<keyword evidence="3" id="KW-1185">Reference proteome</keyword>
<feature type="domain" description="Macro" evidence="1">
    <location>
        <begin position="69"/>
        <end position="183"/>
    </location>
</feature>
<sequence>MQLLYATEEAKYSMLEYFVERYPCLHSEEMSTLKVEFGKYQVHPKVSEIASNDVCVCGVHRSRDLKVYPVSKQVLRKGGLTVQNELNKAGSKNSEELEMGQVEMIDAGKLPNFKKVMFINLRSYKDGNEKPPLLSQGLKRPAYPFSAGWTRRSNVKLIWPELGIAVPALGTGGLNYPPEKVASATVDAVARHNLQFKDKSSIETVNIVLLDSDLELITTYLRVCLAGSVKLSHEDEDDEIGASGGPREIVLRKSKVDAHNNTIKVGLQHIVVRVTKAPGN</sequence>
<dbReference type="Proteomes" id="UP000735302">
    <property type="component" value="Unassembled WGS sequence"/>
</dbReference>
<dbReference type="AlphaFoldDB" id="A0AAV4AHI5"/>
<dbReference type="InterPro" id="IPR043472">
    <property type="entry name" value="Macro_dom-like"/>
</dbReference>
<gene>
    <name evidence="2" type="ORF">PoB_003364900</name>
</gene>
<comment type="caution">
    <text evidence="2">The sequence shown here is derived from an EMBL/GenBank/DDBJ whole genome shotgun (WGS) entry which is preliminary data.</text>
</comment>
<accession>A0AAV4AHI5</accession>
<dbReference type="SUPFAM" id="SSF52949">
    <property type="entry name" value="Macro domain-like"/>
    <property type="match status" value="1"/>
</dbReference>
<name>A0AAV4AHI5_9GAST</name>
<dbReference type="EMBL" id="BLXT01003842">
    <property type="protein sequence ID" value="GFO07144.1"/>
    <property type="molecule type" value="Genomic_DNA"/>
</dbReference>
<dbReference type="Pfam" id="PF01661">
    <property type="entry name" value="Macro"/>
    <property type="match status" value="1"/>
</dbReference>
<evidence type="ECO:0000313" key="2">
    <source>
        <dbReference type="EMBL" id="GFO07144.1"/>
    </source>
</evidence>
<dbReference type="Gene3D" id="3.40.220.10">
    <property type="entry name" value="Leucine Aminopeptidase, subunit E, domain 1"/>
    <property type="match status" value="1"/>
</dbReference>
<proteinExistence type="predicted"/>